<dbReference type="Proteomes" id="UP000591131">
    <property type="component" value="Unassembled WGS sequence"/>
</dbReference>
<dbReference type="OrthoDB" id="444032at2759"/>
<reference evidence="1 2" key="1">
    <citation type="submission" date="2020-04" db="EMBL/GenBank/DDBJ databases">
        <title>Perkinsus chesapeaki whole genome sequence.</title>
        <authorList>
            <person name="Bogema D.R."/>
        </authorList>
    </citation>
    <scope>NUCLEOTIDE SEQUENCE [LARGE SCALE GENOMIC DNA]</scope>
    <source>
        <strain evidence="1">ATCC PRA-425</strain>
    </source>
</reference>
<accession>A0A7J6MXD3</accession>
<gene>
    <name evidence="1" type="ORF">FOL47_006444</name>
</gene>
<name>A0A7J6MXD3_PERCH</name>
<evidence type="ECO:0000313" key="1">
    <source>
        <dbReference type="EMBL" id="KAF4676288.1"/>
    </source>
</evidence>
<organism evidence="1 2">
    <name type="scientific">Perkinsus chesapeaki</name>
    <name type="common">Clam parasite</name>
    <name type="synonym">Perkinsus andrewsi</name>
    <dbReference type="NCBI Taxonomy" id="330153"/>
    <lineage>
        <taxon>Eukaryota</taxon>
        <taxon>Sar</taxon>
        <taxon>Alveolata</taxon>
        <taxon>Perkinsozoa</taxon>
        <taxon>Perkinsea</taxon>
        <taxon>Perkinsida</taxon>
        <taxon>Perkinsidae</taxon>
        <taxon>Perkinsus</taxon>
    </lineage>
</organism>
<proteinExistence type="predicted"/>
<sequence>MSDSPIEMELVSSSQPPAAKRLRLSSDCSTARGSNSSLQSRWTEHRCSDELLAYINSSISSESSLAVVPASILGCPERRMSLARMLHRCLNLIGSVHDAPLYCRAWEIFAKSVSHLHPHLGGGGGDASTSEAFRADASVRAMCAASVSLAVDVRCPLDSPPSSWIVTWGHFFSGFVNYGNSSVNLKSFLVKGEDDCRKGSERSKALMRLKVVLSSSIFDWNLDGTATVADCLRICYDRFVLALPELAPNSSAWFNAGGVLRSCQSLAIIASLALTGSNVPPIEEANRNSSGKTDAAPSSAATVVKAGHFVFLHHLNSRRCSSADDAWSAGFIWGVPLVEDYLTACDEDKVAVVGALATAAGCFVSDLPRIVNSVWRRSNVKLMFMTIDALAEEQTLNTKAGNTGRCILPEIQKSHEEYHWLVYPRK</sequence>
<keyword evidence="2" id="KW-1185">Reference proteome</keyword>
<dbReference type="AlphaFoldDB" id="A0A7J6MXD3"/>
<protein>
    <submittedName>
        <fullName evidence="1">Uncharacterized protein</fullName>
    </submittedName>
</protein>
<dbReference type="EMBL" id="JAAPAO010000036">
    <property type="protein sequence ID" value="KAF4676288.1"/>
    <property type="molecule type" value="Genomic_DNA"/>
</dbReference>
<comment type="caution">
    <text evidence="1">The sequence shown here is derived from an EMBL/GenBank/DDBJ whole genome shotgun (WGS) entry which is preliminary data.</text>
</comment>
<evidence type="ECO:0000313" key="2">
    <source>
        <dbReference type="Proteomes" id="UP000591131"/>
    </source>
</evidence>